<dbReference type="EMBL" id="JARJCN010000029">
    <property type="protein sequence ID" value="KAJ7087224.1"/>
    <property type="molecule type" value="Genomic_DNA"/>
</dbReference>
<dbReference type="AlphaFoldDB" id="A0AAD6XNI6"/>
<feature type="region of interest" description="Disordered" evidence="1">
    <location>
        <begin position="20"/>
        <end position="88"/>
    </location>
</feature>
<name>A0AAD6XNI6_9AGAR</name>
<accession>A0AAD6XNI6</accession>
<protein>
    <submittedName>
        <fullName evidence="2">Uncharacterized protein</fullName>
    </submittedName>
</protein>
<evidence type="ECO:0000313" key="3">
    <source>
        <dbReference type="Proteomes" id="UP001222325"/>
    </source>
</evidence>
<reference evidence="2" key="1">
    <citation type="submission" date="2023-03" db="EMBL/GenBank/DDBJ databases">
        <title>Massive genome expansion in bonnet fungi (Mycena s.s.) driven by repeated elements and novel gene families across ecological guilds.</title>
        <authorList>
            <consortium name="Lawrence Berkeley National Laboratory"/>
            <person name="Harder C.B."/>
            <person name="Miyauchi S."/>
            <person name="Viragh M."/>
            <person name="Kuo A."/>
            <person name="Thoen E."/>
            <person name="Andreopoulos B."/>
            <person name="Lu D."/>
            <person name="Skrede I."/>
            <person name="Drula E."/>
            <person name="Henrissat B."/>
            <person name="Morin E."/>
            <person name="Kohler A."/>
            <person name="Barry K."/>
            <person name="LaButti K."/>
            <person name="Morin E."/>
            <person name="Salamov A."/>
            <person name="Lipzen A."/>
            <person name="Mereny Z."/>
            <person name="Hegedus B."/>
            <person name="Baldrian P."/>
            <person name="Stursova M."/>
            <person name="Weitz H."/>
            <person name="Taylor A."/>
            <person name="Grigoriev I.V."/>
            <person name="Nagy L.G."/>
            <person name="Martin F."/>
            <person name="Kauserud H."/>
        </authorList>
    </citation>
    <scope>NUCLEOTIDE SEQUENCE</scope>
    <source>
        <strain evidence="2">CBHHK173m</strain>
    </source>
</reference>
<keyword evidence="3" id="KW-1185">Reference proteome</keyword>
<evidence type="ECO:0000313" key="2">
    <source>
        <dbReference type="EMBL" id="KAJ7087224.1"/>
    </source>
</evidence>
<sequence length="470" mass="50598">MGSSENDQNQFILLGKVLGSVDHDSNTGRSVPLSPLQPHTEYQNSLPKDGVPSLKRKRASSPPLPPTGRQIHTSNPGFPSLDPSPTKALSVTTYDHRSAAPITPSSTPISNQYKIYQDVARITLGEGPHDVPPIAFLREPSESVSPVLSARQDPPSTDVFSRPVPAVPSASFTNAQDMASALKQNSASILRAPSSFTLFTAPTHHKLAARTRTETGASAHEPAPSYYKYDSLPAAPGAYYRDVHGGHAFAREVEAACETVEAPIGVLGGPPIPSVDAATALVKTLREQILSRNAQKQPDIPGELRPNTAPTAAYLALLDETFGAGSALRGEGAKPGPALQKRNNFVGVPSPTMKVASLSMTVSGASDRGGFDEMEVDSEDTETRAGAWIADIEALVKGKREFTRQDLRLLRETLRDIGHMSASEGRALGDDGPRLKKSVWQLAQLEHIPFRDENNLRRFARNLIKHWPSN</sequence>
<evidence type="ECO:0000256" key="1">
    <source>
        <dbReference type="SAM" id="MobiDB-lite"/>
    </source>
</evidence>
<organism evidence="2 3">
    <name type="scientific">Mycena belliarum</name>
    <dbReference type="NCBI Taxonomy" id="1033014"/>
    <lineage>
        <taxon>Eukaryota</taxon>
        <taxon>Fungi</taxon>
        <taxon>Dikarya</taxon>
        <taxon>Basidiomycota</taxon>
        <taxon>Agaricomycotina</taxon>
        <taxon>Agaricomycetes</taxon>
        <taxon>Agaricomycetidae</taxon>
        <taxon>Agaricales</taxon>
        <taxon>Marasmiineae</taxon>
        <taxon>Mycenaceae</taxon>
        <taxon>Mycena</taxon>
    </lineage>
</organism>
<dbReference type="Proteomes" id="UP001222325">
    <property type="component" value="Unassembled WGS sequence"/>
</dbReference>
<gene>
    <name evidence="2" type="ORF">B0H15DRAFT_801298</name>
</gene>
<comment type="caution">
    <text evidence="2">The sequence shown here is derived from an EMBL/GenBank/DDBJ whole genome shotgun (WGS) entry which is preliminary data.</text>
</comment>
<proteinExistence type="predicted"/>